<evidence type="ECO:0000313" key="7">
    <source>
        <dbReference type="EMBL" id="MCW8087220.1"/>
    </source>
</evidence>
<keyword evidence="5 6" id="KW-0472">Membrane</keyword>
<dbReference type="PIRSF" id="PIRSF035875">
    <property type="entry name" value="RNase_BN"/>
    <property type="match status" value="1"/>
</dbReference>
<keyword evidence="2" id="KW-1003">Cell membrane</keyword>
<dbReference type="PANTHER" id="PTHR30213">
    <property type="entry name" value="INNER MEMBRANE PROTEIN YHJD"/>
    <property type="match status" value="1"/>
</dbReference>
<gene>
    <name evidence="7" type="ORF">OF850_16420</name>
</gene>
<feature type="transmembrane region" description="Helical" evidence="6">
    <location>
        <begin position="248"/>
        <end position="269"/>
    </location>
</feature>
<evidence type="ECO:0000256" key="5">
    <source>
        <dbReference type="ARBA" id="ARBA00023136"/>
    </source>
</evidence>
<evidence type="ECO:0000256" key="3">
    <source>
        <dbReference type="ARBA" id="ARBA00022692"/>
    </source>
</evidence>
<sequence length="280" mass="29593">MSDLAIAAERRPGILRRAYAVATSDKISLTSAGCAFYAMLALFPALSLAISIYGMVFDPVTVEPQLEILRRVLPESTFFLIATRVHELVSTPRPTLGIGMGISLLIALWSASAGVRSLMAALNLAHDQAEERGALAFYGTALTITIGAILAVVVGIALLVGLPQALAFLGLDEFTALLVRIASMVLLLGAVLCAVSILYRLGPAHPPENWRLFSPGAIAATLLWAIASALFSFYVSSFAGYDATYGPLGAAVALLMWFYVSTYVVLLGAELNAEVNRSAA</sequence>
<evidence type="ECO:0000256" key="4">
    <source>
        <dbReference type="ARBA" id="ARBA00022989"/>
    </source>
</evidence>
<evidence type="ECO:0000256" key="1">
    <source>
        <dbReference type="ARBA" id="ARBA00004651"/>
    </source>
</evidence>
<keyword evidence="4 6" id="KW-1133">Transmembrane helix</keyword>
<dbReference type="Pfam" id="PF03631">
    <property type="entry name" value="Virul_fac_BrkB"/>
    <property type="match status" value="1"/>
</dbReference>
<evidence type="ECO:0000313" key="8">
    <source>
        <dbReference type="Proteomes" id="UP001526430"/>
    </source>
</evidence>
<dbReference type="RefSeq" id="WP_301591393.1">
    <property type="nucleotide sequence ID" value="NZ_JAPFQI010000014.1"/>
</dbReference>
<dbReference type="PANTHER" id="PTHR30213:SF0">
    <property type="entry name" value="UPF0761 MEMBRANE PROTEIN YIHY"/>
    <property type="match status" value="1"/>
</dbReference>
<dbReference type="InterPro" id="IPR017039">
    <property type="entry name" value="Virul_fac_BrkB"/>
</dbReference>
<keyword evidence="3 6" id="KW-0812">Transmembrane</keyword>
<feature type="transmembrane region" description="Helical" evidence="6">
    <location>
        <begin position="174"/>
        <end position="200"/>
    </location>
</feature>
<comment type="subcellular location">
    <subcellularLocation>
        <location evidence="1">Cell membrane</location>
        <topology evidence="1">Multi-pass membrane protein</topology>
    </subcellularLocation>
</comment>
<comment type="caution">
    <text evidence="7">The sequence shown here is derived from an EMBL/GenBank/DDBJ whole genome shotgun (WGS) entry which is preliminary data.</text>
</comment>
<feature type="transmembrane region" description="Helical" evidence="6">
    <location>
        <begin position="212"/>
        <end position="236"/>
    </location>
</feature>
<evidence type="ECO:0000256" key="2">
    <source>
        <dbReference type="ARBA" id="ARBA00022475"/>
    </source>
</evidence>
<protein>
    <submittedName>
        <fullName evidence="7">YihY/virulence factor BrkB family protein</fullName>
    </submittedName>
</protein>
<accession>A0ABT3NYI0</accession>
<dbReference type="EMBL" id="JAPFQI010000014">
    <property type="protein sequence ID" value="MCW8087220.1"/>
    <property type="molecule type" value="Genomic_DNA"/>
</dbReference>
<reference evidence="7 8" key="1">
    <citation type="submission" date="2022-10" db="EMBL/GenBank/DDBJ databases">
        <title>Roseococcus glaciei nov., sp. nov., isolated from glacier.</title>
        <authorList>
            <person name="Liu Q."/>
            <person name="Xin Y.-H."/>
        </authorList>
    </citation>
    <scope>NUCLEOTIDE SEQUENCE [LARGE SCALE GENOMIC DNA]</scope>
    <source>
        <strain evidence="7 8">MDT2-1-1</strain>
    </source>
</reference>
<keyword evidence="8" id="KW-1185">Reference proteome</keyword>
<feature type="transmembrane region" description="Helical" evidence="6">
    <location>
        <begin position="34"/>
        <end position="56"/>
    </location>
</feature>
<dbReference type="NCBIfam" id="TIGR00765">
    <property type="entry name" value="yihY_not_rbn"/>
    <property type="match status" value="1"/>
</dbReference>
<evidence type="ECO:0000256" key="6">
    <source>
        <dbReference type="SAM" id="Phobius"/>
    </source>
</evidence>
<proteinExistence type="predicted"/>
<feature type="transmembrane region" description="Helical" evidence="6">
    <location>
        <begin position="96"/>
        <end position="115"/>
    </location>
</feature>
<feature type="transmembrane region" description="Helical" evidence="6">
    <location>
        <begin position="135"/>
        <end position="162"/>
    </location>
</feature>
<dbReference type="Proteomes" id="UP001526430">
    <property type="component" value="Unassembled WGS sequence"/>
</dbReference>
<organism evidence="7 8">
    <name type="scientific">Sabulicella glaciei</name>
    <dbReference type="NCBI Taxonomy" id="2984948"/>
    <lineage>
        <taxon>Bacteria</taxon>
        <taxon>Pseudomonadati</taxon>
        <taxon>Pseudomonadota</taxon>
        <taxon>Alphaproteobacteria</taxon>
        <taxon>Acetobacterales</taxon>
        <taxon>Acetobacteraceae</taxon>
        <taxon>Sabulicella</taxon>
    </lineage>
</organism>
<name>A0ABT3NYI0_9PROT</name>